<dbReference type="RefSeq" id="XP_049261978.1">
    <property type="nucleotide sequence ID" value="XM_049408729.1"/>
</dbReference>
<feature type="compositionally biased region" description="Basic residues" evidence="1">
    <location>
        <begin position="70"/>
        <end position="81"/>
    </location>
</feature>
<reference evidence="2 3" key="1">
    <citation type="journal article" date="2021" name="DNA Res.">
        <title>Genome analysis of Candida subhashii reveals its hybrid nature and dual mitochondrial genome conformations.</title>
        <authorList>
            <person name="Mixao V."/>
            <person name="Hegedusova E."/>
            <person name="Saus E."/>
            <person name="Pryszcz L.P."/>
            <person name="Cillingova A."/>
            <person name="Nosek J."/>
            <person name="Gabaldon T."/>
        </authorList>
    </citation>
    <scope>NUCLEOTIDE SEQUENCE [LARGE SCALE GENOMIC DNA]</scope>
    <source>
        <strain evidence="2 3">CBS 10753</strain>
    </source>
</reference>
<accession>A0A8J5UUK5</accession>
<feature type="region of interest" description="Disordered" evidence="1">
    <location>
        <begin position="1"/>
        <end position="86"/>
    </location>
</feature>
<sequence length="226" mass="25202">MIEGDHDVHTVTTDDKVISDAGYRDDEKSTEGPSHQVKTVDDSKLGNLDHVNKSEPSGSLKAVGASKTKSEKKSKKSKKRTKEVEHTARMIRSMTAKLTTQELANQSMPKEQIEVTEPSQDGVTPINEIRQAHDIEEFDEGNENIKSAVEDVDKNHTEGDARHYYEVIPDTTRIKESISEVIDKSNAIEKNNTDDKIVKPKKLVDSESMYKHAIAKAVAETKTEES</sequence>
<proteinExistence type="predicted"/>
<feature type="compositionally biased region" description="Polar residues" evidence="1">
    <location>
        <begin position="100"/>
        <end position="109"/>
    </location>
</feature>
<dbReference type="Proteomes" id="UP000694255">
    <property type="component" value="Unassembled WGS sequence"/>
</dbReference>
<evidence type="ECO:0000256" key="1">
    <source>
        <dbReference type="SAM" id="MobiDB-lite"/>
    </source>
</evidence>
<gene>
    <name evidence="2" type="ORF">J8A68_004738</name>
</gene>
<evidence type="ECO:0000313" key="3">
    <source>
        <dbReference type="Proteomes" id="UP000694255"/>
    </source>
</evidence>
<feature type="compositionally biased region" description="Basic and acidic residues" evidence="1">
    <location>
        <begin position="1"/>
        <end position="30"/>
    </location>
</feature>
<organism evidence="2 3">
    <name type="scientific">[Candida] subhashii</name>
    <dbReference type="NCBI Taxonomy" id="561895"/>
    <lineage>
        <taxon>Eukaryota</taxon>
        <taxon>Fungi</taxon>
        <taxon>Dikarya</taxon>
        <taxon>Ascomycota</taxon>
        <taxon>Saccharomycotina</taxon>
        <taxon>Pichiomycetes</taxon>
        <taxon>Debaryomycetaceae</taxon>
        <taxon>Spathaspora</taxon>
    </lineage>
</organism>
<dbReference type="EMBL" id="JAGSYN010000205">
    <property type="protein sequence ID" value="KAG7661745.1"/>
    <property type="molecule type" value="Genomic_DNA"/>
</dbReference>
<protein>
    <submittedName>
        <fullName evidence="2">Uncharacterized protein</fullName>
    </submittedName>
</protein>
<evidence type="ECO:0000313" key="2">
    <source>
        <dbReference type="EMBL" id="KAG7661745.1"/>
    </source>
</evidence>
<keyword evidence="3" id="KW-1185">Reference proteome</keyword>
<comment type="caution">
    <text evidence="2">The sequence shown here is derived from an EMBL/GenBank/DDBJ whole genome shotgun (WGS) entry which is preliminary data.</text>
</comment>
<dbReference type="AlphaFoldDB" id="A0A8J5UUK5"/>
<feature type="region of interest" description="Disordered" evidence="1">
    <location>
        <begin position="100"/>
        <end position="126"/>
    </location>
</feature>
<dbReference type="GeneID" id="73471538"/>
<name>A0A8J5UUK5_9ASCO</name>